<sequence length="700" mass="78832">MNDRLVYRKLKPGSLVPYRRLWSATVLDQVVEGKAVIVGDRTTLVYQAAKRCRRYPHHEFYIGRERLFSHPLVVYYNRDNVRLLMKAWERREKESMGRLHTIQFMVVNVSLKKPESLDASDLPGGPAGKLYLADTIAPPGYTWSSLDDVSAYTPRRSRLTEAGVVLKWHAETVSSGGDFSRCPRVDVGERDNLDFDNLRSVFLLLLAGHGLATAVLLAEAVLATLVRCCGANAPRNGTTVQHRHHARHRKGARTTKRRPNAFLAVYTGQDILLLESCQRKITAPRHRQLKAPSETISKGTSTISSSSSSRVGLVRTPFGRGSADFIQVMRRAACCLLVVLYGHCVFDVVRSAECHPSTCRLEDNCLCVDNRPPGNLRAADTPQFVMITFDDAVNEQNMDFYRELLAPGRRRNRANGCNVAATFFVSAGYTDYSFVHELHSAGNEMSLHSITLDYLPLYPYTLDFGLQDICENIICPSGAYKGLWMVPLNMFVRETPSGDDSGGESSCVMPDTCSPKPSTASDMFDFLRSNFERYYKTNRAPFPVFIHQNWLWDPERKRGFLSFVDWLLTKKDVFLVTVEEVVQFMKDPKPLGKYSQKKCSRATRFQKCPKIYSCQFPESPIEETKELVGCKPCPKKYPWIEDFTVNKPGNRAGPANPASQSYGAVFLVLLCPSLVFCLCVATKLSSHLFHGTRWKASHIS</sequence>
<evidence type="ECO:0000313" key="1">
    <source>
        <dbReference type="EMBL" id="KAK8781821.1"/>
    </source>
</evidence>
<protein>
    <recommendedName>
        <fullName evidence="3">Peritrophic membrane chitin binding protein</fullName>
    </recommendedName>
</protein>
<dbReference type="EMBL" id="JARKHS020007283">
    <property type="protein sequence ID" value="KAK8781821.1"/>
    <property type="molecule type" value="Genomic_DNA"/>
</dbReference>
<dbReference type="PANTHER" id="PTHR45985:SF8">
    <property type="entry name" value="CHITIN DEACETYLASE-LIKE 9, ISOFORM A"/>
    <property type="match status" value="1"/>
</dbReference>
<dbReference type="InterPro" id="IPR011330">
    <property type="entry name" value="Glyco_hydro/deAcase_b/a-brl"/>
</dbReference>
<dbReference type="InterPro" id="IPR052740">
    <property type="entry name" value="CE4"/>
</dbReference>
<dbReference type="AlphaFoldDB" id="A0AAQ4F4K2"/>
<keyword evidence="2" id="KW-1185">Reference proteome</keyword>
<dbReference type="Gene3D" id="3.20.20.370">
    <property type="entry name" value="Glycoside hydrolase/deacetylase"/>
    <property type="match status" value="1"/>
</dbReference>
<reference evidence="1 2" key="1">
    <citation type="journal article" date="2023" name="Arcadia Sci">
        <title>De novo assembly of a long-read Amblyomma americanum tick genome.</title>
        <authorList>
            <person name="Chou S."/>
            <person name="Poskanzer K.E."/>
            <person name="Rollins M."/>
            <person name="Thuy-Boun P.S."/>
        </authorList>
    </citation>
    <scope>NUCLEOTIDE SEQUENCE [LARGE SCALE GENOMIC DNA]</scope>
    <source>
        <strain evidence="1">F_SG_1</strain>
        <tissue evidence="1">Salivary glands</tissue>
    </source>
</reference>
<accession>A0AAQ4F4K2</accession>
<evidence type="ECO:0000313" key="2">
    <source>
        <dbReference type="Proteomes" id="UP001321473"/>
    </source>
</evidence>
<dbReference type="GO" id="GO:0005975">
    <property type="term" value="P:carbohydrate metabolic process"/>
    <property type="evidence" value="ECO:0007669"/>
    <property type="project" value="InterPro"/>
</dbReference>
<gene>
    <name evidence="1" type="ORF">V5799_016835</name>
</gene>
<dbReference type="PANTHER" id="PTHR45985">
    <property type="match status" value="1"/>
</dbReference>
<evidence type="ECO:0008006" key="3">
    <source>
        <dbReference type="Google" id="ProtNLM"/>
    </source>
</evidence>
<comment type="caution">
    <text evidence="1">The sequence shown here is derived from an EMBL/GenBank/DDBJ whole genome shotgun (WGS) entry which is preliminary data.</text>
</comment>
<proteinExistence type="predicted"/>
<organism evidence="1 2">
    <name type="scientific">Amblyomma americanum</name>
    <name type="common">Lone star tick</name>
    <dbReference type="NCBI Taxonomy" id="6943"/>
    <lineage>
        <taxon>Eukaryota</taxon>
        <taxon>Metazoa</taxon>
        <taxon>Ecdysozoa</taxon>
        <taxon>Arthropoda</taxon>
        <taxon>Chelicerata</taxon>
        <taxon>Arachnida</taxon>
        <taxon>Acari</taxon>
        <taxon>Parasitiformes</taxon>
        <taxon>Ixodida</taxon>
        <taxon>Ixodoidea</taxon>
        <taxon>Ixodidae</taxon>
        <taxon>Amblyomminae</taxon>
        <taxon>Amblyomma</taxon>
    </lineage>
</organism>
<dbReference type="Proteomes" id="UP001321473">
    <property type="component" value="Unassembled WGS sequence"/>
</dbReference>
<name>A0AAQ4F4K2_AMBAM</name>
<dbReference type="SUPFAM" id="SSF88713">
    <property type="entry name" value="Glycoside hydrolase/deacetylase"/>
    <property type="match status" value="1"/>
</dbReference>